<dbReference type="Proteomes" id="UP000828390">
    <property type="component" value="Unassembled WGS sequence"/>
</dbReference>
<dbReference type="AlphaFoldDB" id="A0A9D4GHV2"/>
<organism evidence="1 2">
    <name type="scientific">Dreissena polymorpha</name>
    <name type="common">Zebra mussel</name>
    <name type="synonym">Mytilus polymorpha</name>
    <dbReference type="NCBI Taxonomy" id="45954"/>
    <lineage>
        <taxon>Eukaryota</taxon>
        <taxon>Metazoa</taxon>
        <taxon>Spiralia</taxon>
        <taxon>Lophotrochozoa</taxon>
        <taxon>Mollusca</taxon>
        <taxon>Bivalvia</taxon>
        <taxon>Autobranchia</taxon>
        <taxon>Heteroconchia</taxon>
        <taxon>Euheterodonta</taxon>
        <taxon>Imparidentia</taxon>
        <taxon>Neoheterodontei</taxon>
        <taxon>Myida</taxon>
        <taxon>Dreissenoidea</taxon>
        <taxon>Dreissenidae</taxon>
        <taxon>Dreissena</taxon>
    </lineage>
</organism>
<proteinExistence type="predicted"/>
<protein>
    <submittedName>
        <fullName evidence="1">Uncharacterized protein</fullName>
    </submittedName>
</protein>
<gene>
    <name evidence="1" type="ORF">DPMN_144199</name>
</gene>
<evidence type="ECO:0000313" key="1">
    <source>
        <dbReference type="EMBL" id="KAH3815668.1"/>
    </source>
</evidence>
<reference evidence="1" key="2">
    <citation type="submission" date="2020-11" db="EMBL/GenBank/DDBJ databases">
        <authorList>
            <person name="McCartney M.A."/>
            <person name="Auch B."/>
            <person name="Kono T."/>
            <person name="Mallez S."/>
            <person name="Becker A."/>
            <person name="Gohl D.M."/>
            <person name="Silverstein K.A.T."/>
            <person name="Koren S."/>
            <person name="Bechman K.B."/>
            <person name="Herman A."/>
            <person name="Abrahante J.E."/>
            <person name="Garbe J."/>
        </authorList>
    </citation>
    <scope>NUCLEOTIDE SEQUENCE</scope>
    <source>
        <strain evidence="1">Duluth1</strain>
        <tissue evidence="1">Whole animal</tissue>
    </source>
</reference>
<evidence type="ECO:0000313" key="2">
    <source>
        <dbReference type="Proteomes" id="UP000828390"/>
    </source>
</evidence>
<comment type="caution">
    <text evidence="1">The sequence shown here is derived from an EMBL/GenBank/DDBJ whole genome shotgun (WGS) entry which is preliminary data.</text>
</comment>
<accession>A0A9D4GHV2</accession>
<keyword evidence="2" id="KW-1185">Reference proteome</keyword>
<sequence length="131" mass="14513">MEILNEIGTVATNLAHFMIGHVVKLTCKANLGTRSNGLVYWRKSNIVAGSGMANYIPNNNEHEEGQGVANGCQFEKTDSIMYNMTDQDAIRTSNNPPQFQCYISVPGSTVVLPETTVKNFFIKVRLYHSSL</sequence>
<name>A0A9D4GHV2_DREPO</name>
<reference evidence="1" key="1">
    <citation type="journal article" date="2019" name="bioRxiv">
        <title>The Genome of the Zebra Mussel, Dreissena polymorpha: A Resource for Invasive Species Research.</title>
        <authorList>
            <person name="McCartney M.A."/>
            <person name="Auch B."/>
            <person name="Kono T."/>
            <person name="Mallez S."/>
            <person name="Zhang Y."/>
            <person name="Obille A."/>
            <person name="Becker A."/>
            <person name="Abrahante J.E."/>
            <person name="Garbe J."/>
            <person name="Badalamenti J.P."/>
            <person name="Herman A."/>
            <person name="Mangelson H."/>
            <person name="Liachko I."/>
            <person name="Sullivan S."/>
            <person name="Sone E.D."/>
            <person name="Koren S."/>
            <person name="Silverstein K.A.T."/>
            <person name="Beckman K.B."/>
            <person name="Gohl D.M."/>
        </authorList>
    </citation>
    <scope>NUCLEOTIDE SEQUENCE</scope>
    <source>
        <strain evidence="1">Duluth1</strain>
        <tissue evidence="1">Whole animal</tissue>
    </source>
</reference>
<dbReference type="EMBL" id="JAIWYP010000006">
    <property type="protein sequence ID" value="KAH3815668.1"/>
    <property type="molecule type" value="Genomic_DNA"/>
</dbReference>